<dbReference type="Gene3D" id="3.90.1140.10">
    <property type="entry name" value="Cyclic phosphodiesterase"/>
    <property type="match status" value="1"/>
</dbReference>
<proteinExistence type="predicted"/>
<evidence type="ECO:0008006" key="3">
    <source>
        <dbReference type="Google" id="ProtNLM"/>
    </source>
</evidence>
<protein>
    <recommendedName>
        <fullName evidence="3">2'-5' RNA ligase family protein</fullName>
    </recommendedName>
</protein>
<gene>
    <name evidence="1" type="ORF">GCM10022242_39650</name>
</gene>
<dbReference type="Proteomes" id="UP001501821">
    <property type="component" value="Unassembled WGS sequence"/>
</dbReference>
<evidence type="ECO:0000313" key="2">
    <source>
        <dbReference type="Proteomes" id="UP001501821"/>
    </source>
</evidence>
<sequence length="173" mass="18573">MWSVELNLDQGSEDRVRAVWASIEARGVESLGSVRGTTYRPHVSLAAFEKADEQRLAVALPPVVGRYVGMPLTLATLGLFLSPSTVAFLGVTPTARLLDLHRGVHAALDGLVSGSRQLYEPGTFVPHCTLAMGFDDPATVVEAIDADRIPIHAAVHEVHLVDTSTGRSRLRLA</sequence>
<evidence type="ECO:0000313" key="1">
    <source>
        <dbReference type="EMBL" id="GAA3834676.1"/>
    </source>
</evidence>
<dbReference type="InterPro" id="IPR009097">
    <property type="entry name" value="Cyclic_Pdiesterase"/>
</dbReference>
<dbReference type="PANTHER" id="PTHR36039">
    <property type="match status" value="1"/>
</dbReference>
<accession>A0ABP7J645</accession>
<dbReference type="Pfam" id="PF13563">
    <property type="entry name" value="2_5_RNA_ligase2"/>
    <property type="match status" value="1"/>
</dbReference>
<comment type="caution">
    <text evidence="1">The sequence shown here is derived from an EMBL/GenBank/DDBJ whole genome shotgun (WGS) entry which is preliminary data.</text>
</comment>
<dbReference type="EMBL" id="BAABAH010000020">
    <property type="protein sequence ID" value="GAA3834676.1"/>
    <property type="molecule type" value="Genomic_DNA"/>
</dbReference>
<organism evidence="1 2">
    <name type="scientific">Nocardioides panacisoli</name>
    <dbReference type="NCBI Taxonomy" id="627624"/>
    <lineage>
        <taxon>Bacteria</taxon>
        <taxon>Bacillati</taxon>
        <taxon>Actinomycetota</taxon>
        <taxon>Actinomycetes</taxon>
        <taxon>Propionibacteriales</taxon>
        <taxon>Nocardioidaceae</taxon>
        <taxon>Nocardioides</taxon>
    </lineage>
</organism>
<keyword evidence="2" id="KW-1185">Reference proteome</keyword>
<reference evidence="2" key="1">
    <citation type="journal article" date="2019" name="Int. J. Syst. Evol. Microbiol.">
        <title>The Global Catalogue of Microorganisms (GCM) 10K type strain sequencing project: providing services to taxonomists for standard genome sequencing and annotation.</title>
        <authorList>
            <consortium name="The Broad Institute Genomics Platform"/>
            <consortium name="The Broad Institute Genome Sequencing Center for Infectious Disease"/>
            <person name="Wu L."/>
            <person name="Ma J."/>
        </authorList>
    </citation>
    <scope>NUCLEOTIDE SEQUENCE [LARGE SCALE GENOMIC DNA]</scope>
    <source>
        <strain evidence="2">JCM 16953</strain>
    </source>
</reference>
<dbReference type="SUPFAM" id="SSF55144">
    <property type="entry name" value="LigT-like"/>
    <property type="match status" value="1"/>
</dbReference>
<dbReference type="PANTHER" id="PTHR36039:SF2">
    <property type="entry name" value="RNA LIGASE_CYCLIC NUCLEOTIDE PHOSPHODIESTERASE FAMILY PROTEIN"/>
    <property type="match status" value="1"/>
</dbReference>
<name>A0ABP7J645_9ACTN</name>